<proteinExistence type="predicted"/>
<sequence length="275" mass="29831">MLGGRVLFQEELIARVRRACEADGGLDAALMYGSFAAGEADEHSDVEFWLFFTARRRAEVDPRAWCEAIAPLSYGLLNEFGSYVAFFPGLVRGEFHFATVDEIAGVAGWPARGAAVERMLVVDRRGVLAPVLAGLPQRYVPPVDGPGVIAEYCDPFANWLVLALHLAARGEELRAWDALGHAQRHLLWMARLAEESTAHWLTPSRGAERELSAATVAGLRAATCAAAPRELTGALRGALELGRRLWPVIAARYGRTAPVELFAEVDAALARRTGA</sequence>
<dbReference type="Gene3D" id="1.20.120.330">
    <property type="entry name" value="Nucleotidyltransferases domain 2"/>
    <property type="match status" value="1"/>
</dbReference>
<evidence type="ECO:0000313" key="3">
    <source>
        <dbReference type="Proteomes" id="UP001165143"/>
    </source>
</evidence>
<dbReference type="SUPFAM" id="SSF81301">
    <property type="entry name" value="Nucleotidyltransferase"/>
    <property type="match status" value="1"/>
</dbReference>
<protein>
    <recommendedName>
        <fullName evidence="1">Lincosamide nucleotidyltransferase-like C-terminal domain-containing protein</fullName>
    </recommendedName>
</protein>
<name>A0A9W6PLB0_9ACTN</name>
<comment type="caution">
    <text evidence="2">The sequence shown here is derived from an EMBL/GenBank/DDBJ whole genome shotgun (WGS) entry which is preliminary data.</text>
</comment>
<reference evidence="2" key="1">
    <citation type="submission" date="2023-02" db="EMBL/GenBank/DDBJ databases">
        <title>Kitasatospora phosalacinea NBRC 14362.</title>
        <authorList>
            <person name="Ichikawa N."/>
            <person name="Sato H."/>
            <person name="Tonouchi N."/>
        </authorList>
    </citation>
    <scope>NUCLEOTIDE SEQUENCE</scope>
    <source>
        <strain evidence="2">NBRC 14362</strain>
    </source>
</reference>
<dbReference type="Gene3D" id="3.30.460.10">
    <property type="entry name" value="Beta Polymerase, domain 2"/>
    <property type="match status" value="1"/>
</dbReference>
<organism evidence="2 3">
    <name type="scientific">Kitasatospora phosalacinea</name>
    <dbReference type="NCBI Taxonomy" id="2065"/>
    <lineage>
        <taxon>Bacteria</taxon>
        <taxon>Bacillati</taxon>
        <taxon>Actinomycetota</taxon>
        <taxon>Actinomycetes</taxon>
        <taxon>Kitasatosporales</taxon>
        <taxon>Streptomycetaceae</taxon>
        <taxon>Kitasatospora</taxon>
    </lineage>
</organism>
<dbReference type="EMBL" id="BSRX01000031">
    <property type="protein sequence ID" value="GLW56872.1"/>
    <property type="molecule type" value="Genomic_DNA"/>
</dbReference>
<evidence type="ECO:0000313" key="2">
    <source>
        <dbReference type="EMBL" id="GLW56872.1"/>
    </source>
</evidence>
<dbReference type="AlphaFoldDB" id="A0A9W6PLB0"/>
<evidence type="ECO:0000259" key="1">
    <source>
        <dbReference type="Pfam" id="PF21418"/>
    </source>
</evidence>
<accession>A0A9W6PLB0</accession>
<gene>
    <name evidence="2" type="ORF">Kpho01_48830</name>
</gene>
<dbReference type="Pfam" id="PF21418">
    <property type="entry name" value="LinB-like_C"/>
    <property type="match status" value="1"/>
</dbReference>
<feature type="domain" description="Lincosamide nucleotidyltransferase-like C-terminal" evidence="1">
    <location>
        <begin position="156"/>
        <end position="253"/>
    </location>
</feature>
<dbReference type="InterPro" id="IPR043519">
    <property type="entry name" value="NT_sf"/>
</dbReference>
<dbReference type="InterPro" id="IPR048495">
    <property type="entry name" value="LinB-like_C"/>
</dbReference>
<dbReference type="Proteomes" id="UP001165143">
    <property type="component" value="Unassembled WGS sequence"/>
</dbReference>